<dbReference type="PANTHER" id="PTHR43280">
    <property type="entry name" value="ARAC-FAMILY TRANSCRIPTIONAL REGULATOR"/>
    <property type="match status" value="1"/>
</dbReference>
<evidence type="ECO:0000313" key="5">
    <source>
        <dbReference type="EMBL" id="ETN95500.1"/>
    </source>
</evidence>
<protein>
    <recommendedName>
        <fullName evidence="4">HTH araC/xylS-type domain-containing protein</fullName>
    </recommendedName>
</protein>
<dbReference type="Gene3D" id="2.60.120.10">
    <property type="entry name" value="Jelly Rolls"/>
    <property type="match status" value="1"/>
</dbReference>
<dbReference type="PROSITE" id="PS01124">
    <property type="entry name" value="HTH_ARAC_FAMILY_2"/>
    <property type="match status" value="1"/>
</dbReference>
<dbReference type="InterPro" id="IPR009057">
    <property type="entry name" value="Homeodomain-like_sf"/>
</dbReference>
<evidence type="ECO:0000256" key="2">
    <source>
        <dbReference type="ARBA" id="ARBA00023125"/>
    </source>
</evidence>
<dbReference type="Proteomes" id="UP000018850">
    <property type="component" value="Unassembled WGS sequence"/>
</dbReference>
<dbReference type="AlphaFoldDB" id="W2UMU8"/>
<dbReference type="PRINTS" id="PR00032">
    <property type="entry name" value="HTHARAC"/>
</dbReference>
<dbReference type="SMART" id="SM00342">
    <property type="entry name" value="HTH_ARAC"/>
    <property type="match status" value="1"/>
</dbReference>
<dbReference type="Pfam" id="PF12833">
    <property type="entry name" value="HTH_18"/>
    <property type="match status" value="1"/>
</dbReference>
<evidence type="ECO:0000256" key="1">
    <source>
        <dbReference type="ARBA" id="ARBA00023015"/>
    </source>
</evidence>
<reference evidence="6" key="1">
    <citation type="submission" date="2013-11" db="EMBL/GenBank/DDBJ databases">
        <title>Draft genome sequence from a member of Zhouia, isolated tidal flat.</title>
        <authorList>
            <person name="Jin H."/>
            <person name="Jeon C.O."/>
        </authorList>
    </citation>
    <scope>NUCLEOTIDE SEQUENCE [LARGE SCALE GENOMIC DNA]</scope>
    <source>
        <strain evidence="6">AD3</strain>
    </source>
</reference>
<keyword evidence="1" id="KW-0805">Transcription regulation</keyword>
<accession>W2UMU8</accession>
<dbReference type="Gene3D" id="1.10.10.60">
    <property type="entry name" value="Homeodomain-like"/>
    <property type="match status" value="1"/>
</dbReference>
<dbReference type="SUPFAM" id="SSF46689">
    <property type="entry name" value="Homeodomain-like"/>
    <property type="match status" value="1"/>
</dbReference>
<comment type="caution">
    <text evidence="5">The sequence shown here is derived from an EMBL/GenBank/DDBJ whole genome shotgun (WGS) entry which is preliminary data.</text>
</comment>
<reference evidence="5 6" key="2">
    <citation type="journal article" date="2016" name="Genome Announc.">
        <title>Draft Genome Sequence of Zhouia amylolytica AD3, Isolated from Tidal Flat Sediment.</title>
        <authorList>
            <person name="Jia B."/>
            <person name="Jin H.M."/>
            <person name="Lee H.J."/>
            <person name="Jeon C.O."/>
        </authorList>
    </citation>
    <scope>NUCLEOTIDE SEQUENCE [LARGE SCALE GENOMIC DNA]</scope>
    <source>
        <strain evidence="5 6">AD3</strain>
    </source>
</reference>
<feature type="domain" description="HTH araC/xylS-type" evidence="4">
    <location>
        <begin position="170"/>
        <end position="270"/>
    </location>
</feature>
<organism evidence="5 6">
    <name type="scientific">Zhouia amylolytica AD3</name>
    <dbReference type="NCBI Taxonomy" id="1286632"/>
    <lineage>
        <taxon>Bacteria</taxon>
        <taxon>Pseudomonadati</taxon>
        <taxon>Bacteroidota</taxon>
        <taxon>Flavobacteriia</taxon>
        <taxon>Flavobacteriales</taxon>
        <taxon>Flavobacteriaceae</taxon>
        <taxon>Zhouia</taxon>
    </lineage>
</organism>
<proteinExistence type="predicted"/>
<dbReference type="PATRIC" id="fig|1286632.3.peg.1214"/>
<dbReference type="InterPro" id="IPR018060">
    <property type="entry name" value="HTH_AraC"/>
</dbReference>
<dbReference type="GO" id="GO:0003700">
    <property type="term" value="F:DNA-binding transcription factor activity"/>
    <property type="evidence" value="ECO:0007669"/>
    <property type="project" value="InterPro"/>
</dbReference>
<dbReference type="InterPro" id="IPR037923">
    <property type="entry name" value="HTH-like"/>
</dbReference>
<evidence type="ECO:0000256" key="3">
    <source>
        <dbReference type="ARBA" id="ARBA00023163"/>
    </source>
</evidence>
<dbReference type="GO" id="GO:0043565">
    <property type="term" value="F:sequence-specific DNA binding"/>
    <property type="evidence" value="ECO:0007669"/>
    <property type="project" value="InterPro"/>
</dbReference>
<dbReference type="RefSeq" id="WP_038263782.1">
    <property type="nucleotide sequence ID" value="NZ_AYXY01000019.1"/>
</dbReference>
<dbReference type="SUPFAM" id="SSF51215">
    <property type="entry name" value="Regulatory protein AraC"/>
    <property type="match status" value="1"/>
</dbReference>
<keyword evidence="3" id="KW-0804">Transcription</keyword>
<name>W2UMU8_9FLAO</name>
<dbReference type="InterPro" id="IPR014710">
    <property type="entry name" value="RmlC-like_jellyroll"/>
</dbReference>
<evidence type="ECO:0000313" key="6">
    <source>
        <dbReference type="Proteomes" id="UP000018850"/>
    </source>
</evidence>
<dbReference type="EMBL" id="AYXY01000019">
    <property type="protein sequence ID" value="ETN95500.1"/>
    <property type="molecule type" value="Genomic_DNA"/>
</dbReference>
<gene>
    <name evidence="5" type="ORF">P278_12220</name>
</gene>
<dbReference type="InterPro" id="IPR003313">
    <property type="entry name" value="AraC-bd"/>
</dbReference>
<keyword evidence="6" id="KW-1185">Reference proteome</keyword>
<evidence type="ECO:0000259" key="4">
    <source>
        <dbReference type="PROSITE" id="PS01124"/>
    </source>
</evidence>
<sequence length="274" mass="31816">MAGKEEIPVVDKMNSIGDIKVAKFDINKRYTKPHKHNKYLEIVFFTQGNGYHNLGLNNYRIEPPVLFFVNKNQVHHWEIATKPRGFVVIIKETYLKKVSDKTITSQLLQLNEIDILQVPTGKTEHLDHLFKALCSEYEQKNPNPEIFEGILKVILLNLRDFKGQTNNHKQDVKLLFLNLIATDLKVHVGHYAEKLYMTPQNLNNLCKRSFQQTASQVISYYVLKEVKSLLLYTDLSISDIAHKLSFQDTSNFIKYFKRHTGITPLQFRKTGQVL</sequence>
<dbReference type="eggNOG" id="COG2207">
    <property type="taxonomic scope" value="Bacteria"/>
</dbReference>
<dbReference type="STRING" id="376730.SAMN04487906_2598"/>
<dbReference type="Pfam" id="PF02311">
    <property type="entry name" value="AraC_binding"/>
    <property type="match status" value="1"/>
</dbReference>
<dbReference type="PANTHER" id="PTHR43280:SF32">
    <property type="entry name" value="TRANSCRIPTIONAL REGULATORY PROTEIN"/>
    <property type="match status" value="1"/>
</dbReference>
<dbReference type="InterPro" id="IPR020449">
    <property type="entry name" value="Tscrpt_reg_AraC-type_HTH"/>
</dbReference>
<keyword evidence="2" id="KW-0238">DNA-binding</keyword>